<keyword evidence="2" id="KW-0472">Membrane</keyword>
<dbReference type="Pfam" id="PF13367">
    <property type="entry name" value="PrsW-protease"/>
    <property type="match status" value="1"/>
</dbReference>
<keyword evidence="3" id="KW-0378">Hydrolase</keyword>
<feature type="transmembrane region" description="Helical" evidence="2">
    <location>
        <begin position="264"/>
        <end position="290"/>
    </location>
</feature>
<accession>A0ABV8TXQ4</accession>
<feature type="transmembrane region" description="Helical" evidence="2">
    <location>
        <begin position="231"/>
        <end position="252"/>
    </location>
</feature>
<dbReference type="Proteomes" id="UP001595823">
    <property type="component" value="Unassembled WGS sequence"/>
</dbReference>
<feature type="transmembrane region" description="Helical" evidence="2">
    <location>
        <begin position="84"/>
        <end position="102"/>
    </location>
</feature>
<proteinExistence type="predicted"/>
<keyword evidence="3" id="KW-0645">Protease</keyword>
<evidence type="ECO:0000256" key="2">
    <source>
        <dbReference type="SAM" id="Phobius"/>
    </source>
</evidence>
<feature type="transmembrane region" description="Helical" evidence="2">
    <location>
        <begin position="49"/>
        <end position="72"/>
    </location>
</feature>
<feature type="region of interest" description="Disordered" evidence="1">
    <location>
        <begin position="381"/>
        <end position="410"/>
    </location>
</feature>
<sequence length="410" mass="44914">MTRTTGQVVLEKQGAFVRVRRPSYWLFVGCLAFGLVRLGTTIGGEYEGIAGALWMALIVNGIIAVLFSWIIGKLDLFEKEPASVRAAALCWGGLAAVAFSIISNNAALRVIADVEGLDWARRWGPAIAGPLNEEWFKALGIVLLVLIVREHFHRPIDGLIYGAMVGVGFQVVENVTYAVNFALANPNNEWVGSIGVTVTRLLVAGPWSHPLYTAVAGLGISYFVTQRNKTWARRATVVAVAYVVAVCMHGLWNMPLPQGLNPGLGILATYAKGLLILGLFAVLYLAAAGIEFRWFLSTMKGQPEEVITVEEFQDMRSLRARRRARKRFARRYGKQGETLLRRLQNAQVSLGESLAREQRRGGDPEAAPDVVASKRAIAEARSQMEDLVPEPGGTESGKGDGKGKRRLFRR</sequence>
<feature type="transmembrane region" description="Helical" evidence="2">
    <location>
        <begin position="159"/>
        <end position="184"/>
    </location>
</feature>
<gene>
    <name evidence="3" type="ORF">ACFPET_10325</name>
</gene>
<evidence type="ECO:0000313" key="4">
    <source>
        <dbReference type="Proteomes" id="UP001595823"/>
    </source>
</evidence>
<reference evidence="4" key="1">
    <citation type="journal article" date="2019" name="Int. J. Syst. Evol. Microbiol.">
        <title>The Global Catalogue of Microorganisms (GCM) 10K type strain sequencing project: providing services to taxonomists for standard genome sequencing and annotation.</title>
        <authorList>
            <consortium name="The Broad Institute Genomics Platform"/>
            <consortium name="The Broad Institute Genome Sequencing Center for Infectious Disease"/>
            <person name="Wu L."/>
            <person name="Ma J."/>
        </authorList>
    </citation>
    <scope>NUCLEOTIDE SEQUENCE [LARGE SCALE GENOMIC DNA]</scope>
    <source>
        <strain evidence="4">IBRC-M 10908</strain>
    </source>
</reference>
<keyword evidence="2" id="KW-1133">Transmembrane helix</keyword>
<feature type="transmembrane region" description="Helical" evidence="2">
    <location>
        <begin position="24"/>
        <end position="43"/>
    </location>
</feature>
<dbReference type="InterPro" id="IPR026898">
    <property type="entry name" value="PrsW"/>
</dbReference>
<organism evidence="3 4">
    <name type="scientific">Salininema proteolyticum</name>
    <dbReference type="NCBI Taxonomy" id="1607685"/>
    <lineage>
        <taxon>Bacteria</taxon>
        <taxon>Bacillati</taxon>
        <taxon>Actinomycetota</taxon>
        <taxon>Actinomycetes</taxon>
        <taxon>Glycomycetales</taxon>
        <taxon>Glycomycetaceae</taxon>
        <taxon>Salininema</taxon>
    </lineage>
</organism>
<keyword evidence="3" id="KW-0482">Metalloprotease</keyword>
<dbReference type="RefSeq" id="WP_380620646.1">
    <property type="nucleotide sequence ID" value="NZ_JBHSDK010000014.1"/>
</dbReference>
<comment type="caution">
    <text evidence="3">The sequence shown here is derived from an EMBL/GenBank/DDBJ whole genome shotgun (WGS) entry which is preliminary data.</text>
</comment>
<protein>
    <submittedName>
        <fullName evidence="3">PrsW family intramembrane metalloprotease</fullName>
    </submittedName>
</protein>
<feature type="transmembrane region" description="Helical" evidence="2">
    <location>
        <begin position="135"/>
        <end position="152"/>
    </location>
</feature>
<dbReference type="PANTHER" id="PTHR36844:SF1">
    <property type="entry name" value="PROTEASE PRSW"/>
    <property type="match status" value="1"/>
</dbReference>
<name>A0ABV8TXQ4_9ACTN</name>
<dbReference type="GO" id="GO:0008237">
    <property type="term" value="F:metallopeptidase activity"/>
    <property type="evidence" value="ECO:0007669"/>
    <property type="project" value="UniProtKB-KW"/>
</dbReference>
<evidence type="ECO:0000313" key="3">
    <source>
        <dbReference type="EMBL" id="MFC4335594.1"/>
    </source>
</evidence>
<dbReference type="EMBL" id="JBHSDK010000014">
    <property type="protein sequence ID" value="MFC4335594.1"/>
    <property type="molecule type" value="Genomic_DNA"/>
</dbReference>
<dbReference type="PANTHER" id="PTHR36844">
    <property type="entry name" value="PROTEASE PRSW"/>
    <property type="match status" value="1"/>
</dbReference>
<keyword evidence="2" id="KW-0812">Transmembrane</keyword>
<evidence type="ECO:0000256" key="1">
    <source>
        <dbReference type="SAM" id="MobiDB-lite"/>
    </source>
</evidence>
<keyword evidence="4" id="KW-1185">Reference proteome</keyword>
<feature type="transmembrane region" description="Helical" evidence="2">
    <location>
        <begin position="204"/>
        <end position="224"/>
    </location>
</feature>